<dbReference type="PROSITE" id="PS51390">
    <property type="entry name" value="WAP"/>
    <property type="match status" value="1"/>
</dbReference>
<organism evidence="3">
    <name type="scientific">Carcinus maenas</name>
    <name type="common">Common shore crab</name>
    <name type="synonym">Green crab</name>
    <dbReference type="NCBI Taxonomy" id="6759"/>
    <lineage>
        <taxon>Eukaryota</taxon>
        <taxon>Metazoa</taxon>
        <taxon>Ecdysozoa</taxon>
        <taxon>Arthropoda</taxon>
        <taxon>Crustacea</taxon>
        <taxon>Multicrustacea</taxon>
        <taxon>Malacostraca</taxon>
        <taxon>Eumalacostraca</taxon>
        <taxon>Eucarida</taxon>
        <taxon>Decapoda</taxon>
        <taxon>Pleocyemata</taxon>
        <taxon>Brachyura</taxon>
        <taxon>Eubrachyura</taxon>
        <taxon>Portunoidea</taxon>
        <taxon>Carcinidae</taxon>
        <taxon>Carcinus</taxon>
    </lineage>
</organism>
<dbReference type="AlphaFoldDB" id="Q683N4"/>
<reference evidence="3" key="1">
    <citation type="submission" date="2004-09" db="EMBL/GenBank/DDBJ databases">
        <title>Expression studies of an antibacterial protein from the shore crab Carcinus maenas: recombinant expression and transcript expression with temperature and bacterial challenge.</title>
        <authorList>
            <person name="Burgess V."/>
        </authorList>
    </citation>
    <scope>NUCLEOTIDE SEQUENCE</scope>
    <source>
        <strain evidence="3">IV</strain>
        <tissue evidence="3">Haemolymph</tissue>
    </source>
</reference>
<evidence type="ECO:0000259" key="2">
    <source>
        <dbReference type="PROSITE" id="PS51390"/>
    </source>
</evidence>
<dbReference type="GO" id="GO:0030414">
    <property type="term" value="F:peptidase inhibitor activity"/>
    <property type="evidence" value="ECO:0007669"/>
    <property type="project" value="InterPro"/>
</dbReference>
<feature type="domain" description="WAP" evidence="2">
    <location>
        <begin position="54"/>
        <end position="106"/>
    </location>
</feature>
<accession>Q683N4</accession>
<dbReference type="InterPro" id="IPR008197">
    <property type="entry name" value="WAP_dom"/>
</dbReference>
<feature type="chain" id="PRO_5004269640" evidence="1">
    <location>
        <begin position="22"/>
        <end position="110"/>
    </location>
</feature>
<feature type="signal peptide" evidence="1">
    <location>
        <begin position="1"/>
        <end position="21"/>
    </location>
</feature>
<reference evidence="3" key="2">
    <citation type="submission" date="2004-09" db="EMBL/GenBank/DDBJ databases">
        <title>Expression studies of antimicrobial transcripts in Carcinus maenas.</title>
        <authorList>
            <person name="Burgess V."/>
            <person name="Hammond J.A."/>
            <person name="Smith V.J."/>
        </authorList>
    </citation>
    <scope>NUCLEOTIDE SEQUENCE</scope>
    <source>
        <strain evidence="3">IV</strain>
        <tissue evidence="3">Haemolymph</tissue>
    </source>
</reference>
<sequence>MKVQTVAAVVVVAVVVTMTEAGLFPPKDCKYWCKDNLGINYCCGQPGVTYPPFTKNHLGRCPPVRDTCTGVRTQLPTYCPHDGACQFRSKCCYDTCLKHHVCKTAEYPYY</sequence>
<protein>
    <submittedName>
        <fullName evidence="3">Carcinin-like protein</fullName>
    </submittedName>
</protein>
<dbReference type="InterPro" id="IPR036645">
    <property type="entry name" value="Elafin-like_sf"/>
</dbReference>
<evidence type="ECO:0000256" key="1">
    <source>
        <dbReference type="SAM" id="SignalP"/>
    </source>
</evidence>
<name>Q683N4_CARMA</name>
<dbReference type="SUPFAM" id="SSF57256">
    <property type="entry name" value="Elafin-like"/>
    <property type="match status" value="1"/>
</dbReference>
<keyword evidence="1" id="KW-0732">Signal</keyword>
<evidence type="ECO:0000313" key="3">
    <source>
        <dbReference type="EMBL" id="CAH25402.1"/>
    </source>
</evidence>
<proteinExistence type="evidence at transcript level"/>
<dbReference type="EMBL" id="AJ821889">
    <property type="protein sequence ID" value="CAH25402.1"/>
    <property type="molecule type" value="mRNA"/>
</dbReference>
<dbReference type="GO" id="GO:0005576">
    <property type="term" value="C:extracellular region"/>
    <property type="evidence" value="ECO:0007669"/>
    <property type="project" value="InterPro"/>
</dbReference>